<dbReference type="GeneID" id="59339578"/>
<name>A0A8H6WJV7_9AGAR</name>
<feature type="region of interest" description="Disordered" evidence="1">
    <location>
        <begin position="1037"/>
        <end position="1057"/>
    </location>
</feature>
<protein>
    <submittedName>
        <fullName evidence="3">Reverse transcriptase domain-containing protein</fullName>
    </submittedName>
</protein>
<accession>A0A8H6WJV7</accession>
<gene>
    <name evidence="3" type="ORF">MIND_00008900</name>
</gene>
<evidence type="ECO:0000256" key="1">
    <source>
        <dbReference type="SAM" id="MobiDB-lite"/>
    </source>
</evidence>
<keyword evidence="3" id="KW-0548">Nucleotidyltransferase</keyword>
<feature type="domain" description="Endonuclease/exonuclease/phosphatase" evidence="2">
    <location>
        <begin position="450"/>
        <end position="688"/>
    </location>
</feature>
<dbReference type="Gene3D" id="3.60.10.10">
    <property type="entry name" value="Endonuclease/exonuclease/phosphatase"/>
    <property type="match status" value="1"/>
</dbReference>
<dbReference type="InterPro" id="IPR036397">
    <property type="entry name" value="RNaseH_sf"/>
</dbReference>
<feature type="region of interest" description="Disordered" evidence="1">
    <location>
        <begin position="316"/>
        <end position="342"/>
    </location>
</feature>
<dbReference type="RefSeq" id="XP_037224972.1">
    <property type="nucleotide sequence ID" value="XM_037357062.1"/>
</dbReference>
<evidence type="ECO:0000313" key="4">
    <source>
        <dbReference type="Proteomes" id="UP000636479"/>
    </source>
</evidence>
<keyword evidence="3" id="KW-0695">RNA-directed DNA polymerase</keyword>
<dbReference type="AlphaFoldDB" id="A0A8H6WJV7"/>
<dbReference type="Gene3D" id="3.30.420.10">
    <property type="entry name" value="Ribonuclease H-like superfamily/Ribonuclease H"/>
    <property type="match status" value="1"/>
</dbReference>
<feature type="compositionally biased region" description="Polar residues" evidence="1">
    <location>
        <begin position="329"/>
        <end position="341"/>
    </location>
</feature>
<evidence type="ECO:0000313" key="3">
    <source>
        <dbReference type="EMBL" id="KAF7314949.1"/>
    </source>
</evidence>
<reference evidence="3" key="1">
    <citation type="submission" date="2020-05" db="EMBL/GenBank/DDBJ databases">
        <title>Mycena genomes resolve the evolution of fungal bioluminescence.</title>
        <authorList>
            <person name="Tsai I.J."/>
        </authorList>
    </citation>
    <scope>NUCLEOTIDE SEQUENCE</scope>
    <source>
        <strain evidence="3">171206Taipei</strain>
    </source>
</reference>
<keyword evidence="4" id="KW-1185">Reference proteome</keyword>
<dbReference type="InterPro" id="IPR005135">
    <property type="entry name" value="Endo/exonuclease/phosphatase"/>
</dbReference>
<evidence type="ECO:0000259" key="2">
    <source>
        <dbReference type="Pfam" id="PF03372"/>
    </source>
</evidence>
<proteinExistence type="predicted"/>
<dbReference type="SUPFAM" id="SSF53098">
    <property type="entry name" value="Ribonuclease H-like"/>
    <property type="match status" value="1"/>
</dbReference>
<dbReference type="SUPFAM" id="SSF56219">
    <property type="entry name" value="DNase I-like"/>
    <property type="match status" value="1"/>
</dbReference>
<dbReference type="InterPro" id="IPR012337">
    <property type="entry name" value="RNaseH-like_sf"/>
</dbReference>
<dbReference type="Proteomes" id="UP000636479">
    <property type="component" value="Unassembled WGS sequence"/>
</dbReference>
<organism evidence="3 4">
    <name type="scientific">Mycena indigotica</name>
    <dbReference type="NCBI Taxonomy" id="2126181"/>
    <lineage>
        <taxon>Eukaryota</taxon>
        <taxon>Fungi</taxon>
        <taxon>Dikarya</taxon>
        <taxon>Basidiomycota</taxon>
        <taxon>Agaricomycotina</taxon>
        <taxon>Agaricomycetes</taxon>
        <taxon>Agaricomycetidae</taxon>
        <taxon>Agaricales</taxon>
        <taxon>Marasmiineae</taxon>
        <taxon>Mycenaceae</taxon>
        <taxon>Mycena</taxon>
    </lineage>
</organism>
<dbReference type="GO" id="GO:0003676">
    <property type="term" value="F:nucleic acid binding"/>
    <property type="evidence" value="ECO:0007669"/>
    <property type="project" value="InterPro"/>
</dbReference>
<dbReference type="EMBL" id="JACAZF010000001">
    <property type="protein sequence ID" value="KAF7314949.1"/>
    <property type="molecule type" value="Genomic_DNA"/>
</dbReference>
<dbReference type="Pfam" id="PF03372">
    <property type="entry name" value="Exo_endo_phos"/>
    <property type="match status" value="1"/>
</dbReference>
<dbReference type="InterPro" id="IPR036691">
    <property type="entry name" value="Endo/exonu/phosph_ase_sf"/>
</dbReference>
<dbReference type="GO" id="GO:0003964">
    <property type="term" value="F:RNA-directed DNA polymerase activity"/>
    <property type="evidence" value="ECO:0007669"/>
    <property type="project" value="UniProtKB-KW"/>
</dbReference>
<sequence>MALLNHSLISLDPDFDPGVDRISGPTALPPLPAVLGADCIQTPVIESAAKPTSAGNGETVVDVGSTADVVAASVAPGKTSQESGVGVDATALAMALTNSVSAAPASQSSTVCGAQRLPPSTPPWQQEMFRLLLWSQAQRRQWTTTLHCHLLVAPLSKQGESVAAHRSRTDANAGIMAKKLVALQSDVASRDVVITQRLQEVTLLSTELRVQSEGAKSSLDSMGRQVQDIQSNLTDVYTTLGASVRAGNALLTRVDNLTERLDSVVAAMDRLSRLPAVSTASALPAATASLPQVATSSNPPITRSFNDAFPAAQVMDSIAPEPKSKKRNTSSAGPSAGNAPNNGRVDVLVAGVSKQGNALPLALGLVACFPSMAGIKRPVLSAVRVEGHDETISIRFNSHATAQTFLWKMLHEQPADARGQRMSASLAPVVTSDPWAKLRGDASGLAISCWNIHGNLPLKLTQADIVALIEANDVVAFLETWMRQEEEESLPIPDGYDVVVRSRADYEDGLQQHGGLVVVLKADLMFTVLEDLSTSEQIVLDFSYFYVVFAYLCPEGSDWEKWTDMDPKERIAEALAYCRVNRRKRCYWLGDLNCRTGSENTTTVVLPRSSVDVVLNTRGRWCLGLGGELDLVILNGSEYDADQPGKWTSFQAMGNSVIDYAWVCTDAVTQETKPKFVVSDKLRRWSDHAVISLFVNEEVDIVAMDYSADMYPQPPPRNNPDPHPELDALVDWALRSARSAEQQNIDFFGEVVVSTSALSVYIAAGVSGRGMDTKSCGVLFMGDSAAGNRAFGVPGRQTEARALLMAVAVLASTTPSYRTLIVYSTSRYIIRLFCYWAGKLATRAWDCANPDLVQLAAEHLRGRAAAVEFRHIPATEAPTNAHWRRAKAMALRGARSNTTVVNLGIPRVKPVNIDKPVPSTTGSAKIWSALPEVDLRERRVVRLSDLPEEHESHRGRAAEREAQRKNLEVLVNAESSAEWWKTIRRWTDPKPRTARITVVQLKEDYAVRMNPPDVLPPHFDAEAHRWNACMAGLIPTRTTDHSPKRNTGQKALRVSME</sequence>
<dbReference type="OrthoDB" id="3051112at2759"/>
<keyword evidence="3" id="KW-0808">Transferase</keyword>
<comment type="caution">
    <text evidence="3">The sequence shown here is derived from an EMBL/GenBank/DDBJ whole genome shotgun (WGS) entry which is preliminary data.</text>
</comment>